<proteinExistence type="predicted"/>
<evidence type="ECO:0008006" key="3">
    <source>
        <dbReference type="Google" id="ProtNLM"/>
    </source>
</evidence>
<name>A0A7D3Y434_9BACT</name>
<dbReference type="KEGG" id="ttz:FHG85_05460"/>
<sequence length="82" mass="9313">MNKFFFLELLFFAFCSSVFSQERGLLLSNYYSPITYKAKPANWGIVKDSRGVVYFANGSGVLEYDGLNWNLIELPNASKSIN</sequence>
<evidence type="ECO:0000313" key="1">
    <source>
        <dbReference type="EMBL" id="QKG79729.1"/>
    </source>
</evidence>
<gene>
    <name evidence="1" type="ORF">FHG85_05460</name>
</gene>
<accession>A0A7D3Y434</accession>
<dbReference type="Proteomes" id="UP000500961">
    <property type="component" value="Chromosome"/>
</dbReference>
<dbReference type="RefSeq" id="WP_173073773.1">
    <property type="nucleotide sequence ID" value="NZ_CP041345.1"/>
</dbReference>
<organism evidence="1 2">
    <name type="scientific">Tenuifilum thalassicum</name>
    <dbReference type="NCBI Taxonomy" id="2590900"/>
    <lineage>
        <taxon>Bacteria</taxon>
        <taxon>Pseudomonadati</taxon>
        <taxon>Bacteroidota</taxon>
        <taxon>Bacteroidia</taxon>
        <taxon>Bacteroidales</taxon>
        <taxon>Tenuifilaceae</taxon>
        <taxon>Tenuifilum</taxon>
    </lineage>
</organism>
<dbReference type="AlphaFoldDB" id="A0A7D3Y434"/>
<dbReference type="EMBL" id="CP041345">
    <property type="protein sequence ID" value="QKG79729.1"/>
    <property type="molecule type" value="Genomic_DNA"/>
</dbReference>
<keyword evidence="2" id="KW-1185">Reference proteome</keyword>
<reference evidence="1 2" key="1">
    <citation type="submission" date="2019-07" db="EMBL/GenBank/DDBJ databases">
        <title>Thalassofilum flectens gen. nov., sp. nov., a novel moderate thermophilic anaerobe from a shallow sea hot spring in Kunashir Island (Russia), representing a new family in the order Bacteroidales, and proposal of Thalassofilacea fam. nov.</title>
        <authorList>
            <person name="Kochetkova T.V."/>
            <person name="Podosokorskaya O.A."/>
            <person name="Novikov A."/>
            <person name="Elcheninov A.G."/>
            <person name="Toshchakov S.V."/>
            <person name="Kublanov I.V."/>
        </authorList>
    </citation>
    <scope>NUCLEOTIDE SEQUENCE [LARGE SCALE GENOMIC DNA]</scope>
    <source>
        <strain evidence="1 2">38-H</strain>
    </source>
</reference>
<evidence type="ECO:0000313" key="2">
    <source>
        <dbReference type="Proteomes" id="UP000500961"/>
    </source>
</evidence>
<protein>
    <recommendedName>
        <fullName evidence="3">Transcriptional regulator</fullName>
    </recommendedName>
</protein>